<evidence type="ECO:0000256" key="1">
    <source>
        <dbReference type="SAM" id="MobiDB-lite"/>
    </source>
</evidence>
<name>A0A0F9I8V7_9ZZZZ</name>
<proteinExistence type="predicted"/>
<gene>
    <name evidence="2" type="ORF">LCGC14_1970600</name>
</gene>
<feature type="region of interest" description="Disordered" evidence="1">
    <location>
        <begin position="186"/>
        <end position="205"/>
    </location>
</feature>
<comment type="caution">
    <text evidence="2">The sequence shown here is derived from an EMBL/GenBank/DDBJ whole genome shotgun (WGS) entry which is preliminary data.</text>
</comment>
<evidence type="ECO:0000313" key="2">
    <source>
        <dbReference type="EMBL" id="KKL83852.1"/>
    </source>
</evidence>
<sequence length="412" mass="44916">MAATYADLSRLDKILRDKPLMDGIQSAYNKATPFLERITQNLPLSGRKGIFPVQFGANEGHYMRADRGTFGNSQVNQPLLAEIASKFAYSIFEVSGPTISASRDEWAFQEALSLSLEQTLTGARLDRSRRMLNPTGNGVICLVQSKTSTTIIVVDSPFGLLSYKGNVDVKNILRKDMPLDVIDVTSPPDTKHHDDDAVSSISHTGTGSTLTLDTAEATAPADGDYVARSGNYGLENVGFFNGVFGASLGGTDTYLNVARSGNTGWQGVTVDAADGGGTAVQLDPDMMRDTIDQIQEDSGERPTLILTNYKGRRNIFNLLQPQVRFVPMNLPGGLTENTLSWDDMSVLVERFFPPQHIAFVNIGFWYHAIEKDFEWIPGDAGTVLHSMVTAGRDSYRAVGRFYGNGPITLFPA</sequence>
<organism evidence="2">
    <name type="scientific">marine sediment metagenome</name>
    <dbReference type="NCBI Taxonomy" id="412755"/>
    <lineage>
        <taxon>unclassified sequences</taxon>
        <taxon>metagenomes</taxon>
        <taxon>ecological metagenomes</taxon>
    </lineage>
</organism>
<protein>
    <recommendedName>
        <fullName evidence="3">Phage major capsid protein</fullName>
    </recommendedName>
</protein>
<reference evidence="2" key="1">
    <citation type="journal article" date="2015" name="Nature">
        <title>Complex archaea that bridge the gap between prokaryotes and eukaryotes.</title>
        <authorList>
            <person name="Spang A."/>
            <person name="Saw J.H."/>
            <person name="Jorgensen S.L."/>
            <person name="Zaremba-Niedzwiedzka K."/>
            <person name="Martijn J."/>
            <person name="Lind A.E."/>
            <person name="van Eijk R."/>
            <person name="Schleper C."/>
            <person name="Guy L."/>
            <person name="Ettema T.J."/>
        </authorList>
    </citation>
    <scope>NUCLEOTIDE SEQUENCE</scope>
</reference>
<dbReference type="AlphaFoldDB" id="A0A0F9I8V7"/>
<feature type="non-terminal residue" evidence="2">
    <location>
        <position position="412"/>
    </location>
</feature>
<dbReference type="EMBL" id="LAZR01021864">
    <property type="protein sequence ID" value="KKL83852.1"/>
    <property type="molecule type" value="Genomic_DNA"/>
</dbReference>
<accession>A0A0F9I8V7</accession>
<evidence type="ECO:0008006" key="3">
    <source>
        <dbReference type="Google" id="ProtNLM"/>
    </source>
</evidence>